<dbReference type="Proteomes" id="UP000254287">
    <property type="component" value="Unassembled WGS sequence"/>
</dbReference>
<evidence type="ECO:0000313" key="2">
    <source>
        <dbReference type="Proteomes" id="UP000254287"/>
    </source>
</evidence>
<organism evidence="1 2">
    <name type="scientific">Corynebacterium minutissimum</name>
    <dbReference type="NCBI Taxonomy" id="38301"/>
    <lineage>
        <taxon>Bacteria</taxon>
        <taxon>Bacillati</taxon>
        <taxon>Actinomycetota</taxon>
        <taxon>Actinomycetes</taxon>
        <taxon>Mycobacteriales</taxon>
        <taxon>Corynebacteriaceae</taxon>
        <taxon>Corynebacterium</taxon>
    </lineage>
</organism>
<name>A0A376CRC7_9CORY</name>
<dbReference type="AlphaFoldDB" id="A0A376CRC7"/>
<dbReference type="RefSeq" id="WP_115020970.1">
    <property type="nucleotide sequence ID" value="NZ_CP069533.1"/>
</dbReference>
<gene>
    <name evidence="1" type="ORF">NCTC10289_00144</name>
</gene>
<reference evidence="1 2" key="1">
    <citation type="submission" date="2018-06" db="EMBL/GenBank/DDBJ databases">
        <authorList>
            <consortium name="Pathogen Informatics"/>
            <person name="Doyle S."/>
        </authorList>
    </citation>
    <scope>NUCLEOTIDE SEQUENCE [LARGE SCALE GENOMIC DNA]</scope>
    <source>
        <strain evidence="1 2">NCTC10289</strain>
    </source>
</reference>
<accession>A0A376CRC7</accession>
<evidence type="ECO:0000313" key="1">
    <source>
        <dbReference type="EMBL" id="STC73653.1"/>
    </source>
</evidence>
<proteinExistence type="predicted"/>
<sequence length="73" mass="7330">MEGPAALEAALLAWGAVSGGPIGAAIAGAAGLLGEAYFVDLAAKITGAVAQGKGITWYSKWIFPPITVEIEDD</sequence>
<protein>
    <submittedName>
        <fullName evidence="1">Uncharacterized protein</fullName>
    </submittedName>
</protein>
<dbReference type="EMBL" id="UFXP01000001">
    <property type="protein sequence ID" value="STC73653.1"/>
    <property type="molecule type" value="Genomic_DNA"/>
</dbReference>